<comment type="caution">
    <text evidence="2">The sequence shown here is derived from an EMBL/GenBank/DDBJ whole genome shotgun (WGS) entry which is preliminary data.</text>
</comment>
<proteinExistence type="predicted"/>
<keyword evidence="3" id="KW-1185">Reference proteome</keyword>
<feature type="region of interest" description="Disordered" evidence="1">
    <location>
        <begin position="45"/>
        <end position="68"/>
    </location>
</feature>
<name>A0A7J8C902_MOLMO</name>
<gene>
    <name evidence="2" type="ORF">HJG59_009955</name>
</gene>
<evidence type="ECO:0000313" key="3">
    <source>
        <dbReference type="Proteomes" id="UP000550707"/>
    </source>
</evidence>
<dbReference type="EMBL" id="JACASF010000021">
    <property type="protein sequence ID" value="KAF6407327.1"/>
    <property type="molecule type" value="Genomic_DNA"/>
</dbReference>
<accession>A0A7J8C902</accession>
<evidence type="ECO:0000313" key="2">
    <source>
        <dbReference type="EMBL" id="KAF6407327.1"/>
    </source>
</evidence>
<evidence type="ECO:0000256" key="1">
    <source>
        <dbReference type="SAM" id="MobiDB-lite"/>
    </source>
</evidence>
<reference evidence="2 3" key="1">
    <citation type="journal article" date="2020" name="Nature">
        <title>Six reference-quality genomes reveal evolution of bat adaptations.</title>
        <authorList>
            <person name="Jebb D."/>
            <person name="Huang Z."/>
            <person name="Pippel M."/>
            <person name="Hughes G.M."/>
            <person name="Lavrichenko K."/>
            <person name="Devanna P."/>
            <person name="Winkler S."/>
            <person name="Jermiin L.S."/>
            <person name="Skirmuntt E.C."/>
            <person name="Katzourakis A."/>
            <person name="Burkitt-Gray L."/>
            <person name="Ray D.A."/>
            <person name="Sullivan K.A.M."/>
            <person name="Roscito J.G."/>
            <person name="Kirilenko B.M."/>
            <person name="Davalos L.M."/>
            <person name="Corthals A.P."/>
            <person name="Power M.L."/>
            <person name="Jones G."/>
            <person name="Ransome R.D."/>
            <person name="Dechmann D.K.N."/>
            <person name="Locatelli A.G."/>
            <person name="Puechmaille S.J."/>
            <person name="Fedrigo O."/>
            <person name="Jarvis E.D."/>
            <person name="Hiller M."/>
            <person name="Vernes S.C."/>
            <person name="Myers E.W."/>
            <person name="Teeling E.C."/>
        </authorList>
    </citation>
    <scope>NUCLEOTIDE SEQUENCE [LARGE SCALE GENOMIC DNA]</scope>
    <source>
        <strain evidence="2">MMolMol1</strain>
        <tissue evidence="2">Muscle</tissue>
    </source>
</reference>
<organism evidence="2 3">
    <name type="scientific">Molossus molossus</name>
    <name type="common">Pallas' mastiff bat</name>
    <name type="synonym">Vespertilio molossus</name>
    <dbReference type="NCBI Taxonomy" id="27622"/>
    <lineage>
        <taxon>Eukaryota</taxon>
        <taxon>Metazoa</taxon>
        <taxon>Chordata</taxon>
        <taxon>Craniata</taxon>
        <taxon>Vertebrata</taxon>
        <taxon>Euteleostomi</taxon>
        <taxon>Mammalia</taxon>
        <taxon>Eutheria</taxon>
        <taxon>Laurasiatheria</taxon>
        <taxon>Chiroptera</taxon>
        <taxon>Yangochiroptera</taxon>
        <taxon>Molossidae</taxon>
        <taxon>Molossus</taxon>
    </lineage>
</organism>
<dbReference type="AlphaFoldDB" id="A0A7J8C902"/>
<dbReference type="Proteomes" id="UP000550707">
    <property type="component" value="Unassembled WGS sequence"/>
</dbReference>
<dbReference type="InParanoid" id="A0A7J8C902"/>
<sequence>MESLSDHRTSFLAKLREKMTIMNINIHEAKPFDLDSYRSDAISPRRGRDAPYAISGRPTGGALGVGRLRGRGWRRPRLRRLRDEREGPEERREMGRLPCQRGEHCFLLQLLRSTTGSSDPKNWSLIGRNR</sequence>
<protein>
    <submittedName>
        <fullName evidence="2">Uncharacterized protein</fullName>
    </submittedName>
</protein>